<dbReference type="Proteomes" id="UP000887580">
    <property type="component" value="Unplaced"/>
</dbReference>
<organism evidence="1 2">
    <name type="scientific">Panagrolaimus sp. PS1159</name>
    <dbReference type="NCBI Taxonomy" id="55785"/>
    <lineage>
        <taxon>Eukaryota</taxon>
        <taxon>Metazoa</taxon>
        <taxon>Ecdysozoa</taxon>
        <taxon>Nematoda</taxon>
        <taxon>Chromadorea</taxon>
        <taxon>Rhabditida</taxon>
        <taxon>Tylenchina</taxon>
        <taxon>Panagrolaimomorpha</taxon>
        <taxon>Panagrolaimoidea</taxon>
        <taxon>Panagrolaimidae</taxon>
        <taxon>Panagrolaimus</taxon>
    </lineage>
</organism>
<protein>
    <submittedName>
        <fullName evidence="2">Uncharacterized protein</fullName>
    </submittedName>
</protein>
<evidence type="ECO:0000313" key="1">
    <source>
        <dbReference type="Proteomes" id="UP000887580"/>
    </source>
</evidence>
<name>A0AC35FZL9_9BILA</name>
<sequence>MKSLRKFNFFRHNKHPKEDKENHQHDESPQIRFSEQKQSIVQFEQPQRKILKRRNSIERSEQINPYDSAKAKPRVHRPAKSCVEGNGYASSSDDDDVSTLVAERTAYQKPRKSNNHLAILQQSYKRRQSNFSDIQTSSEYGSGDPSPTNKHVAFESHHYDIEYSHGSDYWKNKYRHYKDLCKKISAENSKLRDRTNFYEEKYDHYRNLDIEIAILQKEKIELQTQIRLLNSKLQTYERNQTYMHHLPSAYPLFPPLLSHNHHQFNNQQQHQHGGAGEKLASHSRMPDYTSAVADAFLPPHGNGNIFPEEDETKNFRELNGSSSDDPFPINNSSYLSSTSEEANGGIERGRCEMKIELSPLRHDRSASLTILQDDGYSSHGTTQSNQTLTTAGNVELKVFTDSECLKTPVKQPRPILKQRIRRVSN</sequence>
<accession>A0AC35FZL9</accession>
<proteinExistence type="predicted"/>
<reference evidence="2" key="1">
    <citation type="submission" date="2022-11" db="UniProtKB">
        <authorList>
            <consortium name="WormBaseParasite"/>
        </authorList>
    </citation>
    <scope>IDENTIFICATION</scope>
</reference>
<evidence type="ECO:0000313" key="2">
    <source>
        <dbReference type="WBParaSite" id="PS1159_v2.g22076.t1"/>
    </source>
</evidence>
<dbReference type="WBParaSite" id="PS1159_v2.g22076.t1">
    <property type="protein sequence ID" value="PS1159_v2.g22076.t1"/>
    <property type="gene ID" value="PS1159_v2.g22076"/>
</dbReference>